<dbReference type="PANTHER" id="PTHR35813">
    <property type="entry name" value="INNER MEMBRANE PROTEIN YBAN"/>
    <property type="match status" value="1"/>
</dbReference>
<reference evidence="2" key="1">
    <citation type="submission" date="2023-07" db="EMBL/GenBank/DDBJ databases">
        <authorList>
            <person name="Kim M.K."/>
        </authorList>
    </citation>
    <scope>NUCLEOTIDE SEQUENCE</scope>
    <source>
        <strain evidence="2">CA1-15</strain>
    </source>
</reference>
<keyword evidence="1" id="KW-1133">Transmembrane helix</keyword>
<dbReference type="RefSeq" id="WP_304562260.1">
    <property type="nucleotide sequence ID" value="NZ_JAUQSZ010000011.1"/>
</dbReference>
<keyword evidence="3" id="KW-1185">Reference proteome</keyword>
<feature type="transmembrane region" description="Helical" evidence="1">
    <location>
        <begin position="120"/>
        <end position="139"/>
    </location>
</feature>
<evidence type="ECO:0000313" key="2">
    <source>
        <dbReference type="EMBL" id="MDO7843801.1"/>
    </source>
</evidence>
<protein>
    <submittedName>
        <fullName evidence="2">YbaN family protein</fullName>
    </submittedName>
</protein>
<name>A0ABT9A4B1_9SPHN</name>
<dbReference type="Pfam" id="PF04304">
    <property type="entry name" value="DUF454"/>
    <property type="match status" value="1"/>
</dbReference>
<accession>A0ABT9A4B1</accession>
<dbReference type="EMBL" id="JAUQSZ010000011">
    <property type="protein sequence ID" value="MDO7843801.1"/>
    <property type="molecule type" value="Genomic_DNA"/>
</dbReference>
<comment type="caution">
    <text evidence="2">The sequence shown here is derived from an EMBL/GenBank/DDBJ whole genome shotgun (WGS) entry which is preliminary data.</text>
</comment>
<proteinExistence type="predicted"/>
<evidence type="ECO:0000256" key="1">
    <source>
        <dbReference type="SAM" id="Phobius"/>
    </source>
</evidence>
<feature type="transmembrane region" description="Helical" evidence="1">
    <location>
        <begin position="29"/>
        <end position="49"/>
    </location>
</feature>
<gene>
    <name evidence="2" type="ORF">Q5H94_15825</name>
</gene>
<keyword evidence="1" id="KW-0812">Transmembrane</keyword>
<organism evidence="2 3">
    <name type="scientific">Sphingomonas immobilis</name>
    <dbReference type="NCBI Taxonomy" id="3063997"/>
    <lineage>
        <taxon>Bacteria</taxon>
        <taxon>Pseudomonadati</taxon>
        <taxon>Pseudomonadota</taxon>
        <taxon>Alphaproteobacteria</taxon>
        <taxon>Sphingomonadales</taxon>
        <taxon>Sphingomonadaceae</taxon>
        <taxon>Sphingomonas</taxon>
    </lineage>
</organism>
<dbReference type="Proteomes" id="UP001176468">
    <property type="component" value="Unassembled WGS sequence"/>
</dbReference>
<dbReference type="PANTHER" id="PTHR35813:SF1">
    <property type="entry name" value="INNER MEMBRANE PROTEIN YBAN"/>
    <property type="match status" value="1"/>
</dbReference>
<evidence type="ECO:0000313" key="3">
    <source>
        <dbReference type="Proteomes" id="UP001176468"/>
    </source>
</evidence>
<dbReference type="InterPro" id="IPR007401">
    <property type="entry name" value="DUF454"/>
</dbReference>
<sequence>MANAAADPEPDRHTGTNAPARRWRLGRPFWLVLGWVMVAIAIIGLFVPLLPTTDFLLLALPCFARSSPRLEAWLLDHPRFGPPLQAWRRERAIPTHAKLAACGGMALGYALFWWLARPGWIAAIAIAAVMLLAAAWILSRPVPRG</sequence>
<feature type="transmembrane region" description="Helical" evidence="1">
    <location>
        <begin position="96"/>
        <end position="114"/>
    </location>
</feature>
<keyword evidence="1" id="KW-0472">Membrane</keyword>